<protein>
    <submittedName>
        <fullName evidence="2">Phosphotransferase enzyme family</fullName>
    </submittedName>
</protein>
<evidence type="ECO:0000313" key="3">
    <source>
        <dbReference type="Proteomes" id="UP000250200"/>
    </source>
</evidence>
<comment type="caution">
    <text evidence="2">The sequence shown here is derived from an EMBL/GenBank/DDBJ whole genome shotgun (WGS) entry which is preliminary data.</text>
</comment>
<dbReference type="Proteomes" id="UP000250200">
    <property type="component" value="Unassembled WGS sequence"/>
</dbReference>
<dbReference type="GO" id="GO:0016740">
    <property type="term" value="F:transferase activity"/>
    <property type="evidence" value="ECO:0007669"/>
    <property type="project" value="UniProtKB-KW"/>
</dbReference>
<gene>
    <name evidence="2" type="ORF">NCTC8181_01367</name>
</gene>
<reference evidence="2 3" key="1">
    <citation type="submission" date="2018-06" db="EMBL/GenBank/DDBJ databases">
        <authorList>
            <consortium name="Pathogen Informatics"/>
            <person name="Doyle S."/>
        </authorList>
    </citation>
    <scope>NUCLEOTIDE SEQUENCE [LARGE SCALE GENOMIC DNA]</scope>
    <source>
        <strain evidence="2 3">NCTC8181</strain>
    </source>
</reference>
<accession>A0A7Z7K819</accession>
<proteinExistence type="predicted"/>
<dbReference type="SUPFAM" id="SSF56112">
    <property type="entry name" value="Protein kinase-like (PK-like)"/>
    <property type="match status" value="1"/>
</dbReference>
<evidence type="ECO:0000313" key="2">
    <source>
        <dbReference type="EMBL" id="SQA18319.1"/>
    </source>
</evidence>
<feature type="domain" description="Aminoglycoside phosphotransferase" evidence="1">
    <location>
        <begin position="72"/>
        <end position="189"/>
    </location>
</feature>
<dbReference type="InterPro" id="IPR002575">
    <property type="entry name" value="Aminoglycoside_PTrfase"/>
</dbReference>
<sequence>MDILSKKFNKNIYKVIVAGNAYIINYCLLDNQKLFNNLNKIHTYCSQKGLCPEIIVNSKKFFIYKYLASLEVEENFRRYARSIGELHKTLSEAEIDFSSLYQFKNQSYELSIRQLELMNTKNSRDMTEILKSLKKNNCLSVKMNEEDIRLIHGDLHIGNIIFSESNRTFFIDFEQLSYFYASYEVLRFFFHTISLEDDMSNILKNLQSFICEYNKIVGLEISEWSASLFFYLEILTKDTSMAVSNPKYYGFRVNLAKFIFRNFDDLFLTIVNAIQIREENNEVRI</sequence>
<name>A0A7Z7K819_STRAG</name>
<dbReference type="AlphaFoldDB" id="A0A7Z7K819"/>
<dbReference type="RefSeq" id="WP_001871946.1">
    <property type="nucleotide sequence ID" value="NZ_CAACXY010000016.1"/>
</dbReference>
<evidence type="ECO:0000259" key="1">
    <source>
        <dbReference type="Pfam" id="PF01636"/>
    </source>
</evidence>
<keyword evidence="2" id="KW-0808">Transferase</keyword>
<dbReference type="EMBL" id="UAVB01000001">
    <property type="protein sequence ID" value="SQA18319.1"/>
    <property type="molecule type" value="Genomic_DNA"/>
</dbReference>
<dbReference type="Pfam" id="PF01636">
    <property type="entry name" value="APH"/>
    <property type="match status" value="1"/>
</dbReference>
<dbReference type="InterPro" id="IPR011009">
    <property type="entry name" value="Kinase-like_dom_sf"/>
</dbReference>
<organism evidence="2 3">
    <name type="scientific">Streptococcus agalactiae</name>
    <dbReference type="NCBI Taxonomy" id="1311"/>
    <lineage>
        <taxon>Bacteria</taxon>
        <taxon>Bacillati</taxon>
        <taxon>Bacillota</taxon>
        <taxon>Bacilli</taxon>
        <taxon>Lactobacillales</taxon>
        <taxon>Streptococcaceae</taxon>
        <taxon>Streptococcus</taxon>
    </lineage>
</organism>
<dbReference type="Gene3D" id="3.90.1200.10">
    <property type="match status" value="1"/>
</dbReference>